<evidence type="ECO:0000259" key="2">
    <source>
        <dbReference type="Pfam" id="PF14309"/>
    </source>
</evidence>
<dbReference type="PANTHER" id="PTHR46836">
    <property type="entry name" value="AFADIN"/>
    <property type="match status" value="1"/>
</dbReference>
<organism evidence="3 4">
    <name type="scientific">Oldenlandia corymbosa var. corymbosa</name>
    <dbReference type="NCBI Taxonomy" id="529605"/>
    <lineage>
        <taxon>Eukaryota</taxon>
        <taxon>Viridiplantae</taxon>
        <taxon>Streptophyta</taxon>
        <taxon>Embryophyta</taxon>
        <taxon>Tracheophyta</taxon>
        <taxon>Spermatophyta</taxon>
        <taxon>Magnoliopsida</taxon>
        <taxon>eudicotyledons</taxon>
        <taxon>Gunneridae</taxon>
        <taxon>Pentapetalae</taxon>
        <taxon>asterids</taxon>
        <taxon>lamiids</taxon>
        <taxon>Gentianales</taxon>
        <taxon>Rubiaceae</taxon>
        <taxon>Rubioideae</taxon>
        <taxon>Spermacoceae</taxon>
        <taxon>Hedyotis-Oldenlandia complex</taxon>
        <taxon>Oldenlandia</taxon>
    </lineage>
</organism>
<dbReference type="PANTHER" id="PTHR46836:SF7">
    <property type="entry name" value="PHOSPHATIDYLINOSITOL N-ACETYGLUCOSAMINLYTRANSFERASE SUBUNIT P-LIKE PROTEIN"/>
    <property type="match status" value="1"/>
</dbReference>
<evidence type="ECO:0000256" key="1">
    <source>
        <dbReference type="SAM" id="MobiDB-lite"/>
    </source>
</evidence>
<dbReference type="Pfam" id="PF14309">
    <property type="entry name" value="DUF4378"/>
    <property type="match status" value="1"/>
</dbReference>
<dbReference type="AlphaFoldDB" id="A0AAV1C7H4"/>
<protein>
    <submittedName>
        <fullName evidence="3">OLC1v1026609C2</fullName>
    </submittedName>
</protein>
<dbReference type="Proteomes" id="UP001161247">
    <property type="component" value="Chromosome 1"/>
</dbReference>
<keyword evidence="4" id="KW-1185">Reference proteome</keyword>
<accession>A0AAV1C7H4</accession>
<evidence type="ECO:0000313" key="4">
    <source>
        <dbReference type="Proteomes" id="UP001161247"/>
    </source>
</evidence>
<dbReference type="InterPro" id="IPR025486">
    <property type="entry name" value="DUF4378"/>
</dbReference>
<gene>
    <name evidence="3" type="ORF">OLC1_LOCUS3448</name>
</gene>
<feature type="region of interest" description="Disordered" evidence="1">
    <location>
        <begin position="562"/>
        <end position="596"/>
    </location>
</feature>
<proteinExistence type="predicted"/>
<feature type="region of interest" description="Disordered" evidence="1">
    <location>
        <begin position="140"/>
        <end position="177"/>
    </location>
</feature>
<evidence type="ECO:0000313" key="3">
    <source>
        <dbReference type="EMBL" id="CAI9091549.1"/>
    </source>
</evidence>
<dbReference type="EMBL" id="OX459118">
    <property type="protein sequence ID" value="CAI9091549.1"/>
    <property type="molecule type" value="Genomic_DNA"/>
</dbReference>
<name>A0AAV1C7H4_OLDCO</name>
<feature type="domain" description="DUF4378" evidence="2">
    <location>
        <begin position="600"/>
        <end position="750"/>
    </location>
</feature>
<sequence length="754" mass="83755">MESKQTTPSVIAKLMGFDELRPQHVAPRPVKVFSEDYLRKIASIAMLEKSSVHLNHSLSGTGGKHHSSVHLNHLPSGSEGKQHDNKQVFDVKPNQSTVLARLGFARQKIANGSDAYPIDLQNFHADQPKDVPKHLLEARTSSKMSSKRVVLKSAQKFGDHSGESGADLGDLSRTPSELKDKASNLSKIVVLNPNSRNVHPYGRSLFIGSDALHQGSNGDYMEHESCLKPARKIILNENKSRDLVGDIRLVDKKAALEESMEARINLRGSSRTRSIVKVPSVHLSEASITPCQGFFNLRKRQKISNQVLNGSSYSRVANSNIFERWKAAKYSGELAVPGRRITSGQMFAVHDGAKLETISSSESFSSPKDNSELCISMFHRSKVISTNEYIRNLPSPVRKENSVVADPDPESSIEASQSKCHGLKETGTGYNFSSNTIHSGGNDILPLKVNQGFQDESDSYMVKEANGHGLTDSGDDFFHQKSSYNSFKGELILTCTAGDLGDLGSVKNLRENYQASPDSVLEPALKEEDGQFSESSCSFTDLRGLAMKLNLLNNESLEEISSEGSVMAVSSDGDTEKGSVDLSEDCQKQWGPSRPEESRDFSYLIDVLDEAVLFGLHLHVWSEAWHETENPLSPSVFEALEKKYGKQTSWPKSERRLLFDYINSGLRSIQDSYLDFGLSEKPLRKRLKATLSKDDIEEELWMQLTHEKEAKRDSSEKAFGSELKWLELDEDISIICKEIVDFLFDELATEICST</sequence>
<reference evidence="3" key="1">
    <citation type="submission" date="2023-03" db="EMBL/GenBank/DDBJ databases">
        <authorList>
            <person name="Julca I."/>
        </authorList>
    </citation>
    <scope>NUCLEOTIDE SEQUENCE</scope>
</reference>